<proteinExistence type="inferred from homology"/>
<dbReference type="PIRSF" id="PIRSF000094">
    <property type="entry name" value="Enoyl-ACP_rdct"/>
    <property type="match status" value="1"/>
</dbReference>
<feature type="binding site" evidence="11">
    <location>
        <position position="94"/>
    </location>
    <ligand>
        <name>NAD(+)</name>
        <dbReference type="ChEBI" id="CHEBI:57540"/>
    </ligand>
</feature>
<evidence type="ECO:0000313" key="13">
    <source>
        <dbReference type="Proteomes" id="UP000316199"/>
    </source>
</evidence>
<evidence type="ECO:0000256" key="2">
    <source>
        <dbReference type="ARBA" id="ARBA00009233"/>
    </source>
</evidence>
<dbReference type="SUPFAM" id="SSF51735">
    <property type="entry name" value="NAD(P)-binding Rossmann-fold domains"/>
    <property type="match status" value="1"/>
</dbReference>
<feature type="binding site" evidence="10">
    <location>
        <position position="97"/>
    </location>
    <ligand>
        <name>substrate</name>
    </ligand>
</feature>
<evidence type="ECO:0000256" key="1">
    <source>
        <dbReference type="ARBA" id="ARBA00005194"/>
    </source>
</evidence>
<dbReference type="InterPro" id="IPR002347">
    <property type="entry name" value="SDR_fam"/>
</dbReference>
<keyword evidence="6" id="KW-0443">Lipid metabolism</keyword>
<dbReference type="Proteomes" id="UP000316199">
    <property type="component" value="Unassembled WGS sequence"/>
</dbReference>
<dbReference type="CDD" id="cd05372">
    <property type="entry name" value="ENR_SDR"/>
    <property type="match status" value="1"/>
</dbReference>
<dbReference type="Gene3D" id="1.10.8.400">
    <property type="entry name" value="Enoyl acyl carrier protein reductase"/>
    <property type="match status" value="1"/>
</dbReference>
<dbReference type="InterPro" id="IPR036291">
    <property type="entry name" value="NAD(P)-bd_dom_sf"/>
</dbReference>
<comment type="similarity">
    <text evidence="2 8">Belongs to the short-chain dehydrogenases/reductases (SDR) family. FabI subfamily.</text>
</comment>
<accession>A0A520S5W8</accession>
<evidence type="ECO:0000256" key="3">
    <source>
        <dbReference type="ARBA" id="ARBA00022516"/>
    </source>
</evidence>
<feature type="binding site" evidence="11">
    <location>
        <begin position="19"/>
        <end position="20"/>
    </location>
    <ligand>
        <name>NAD(+)</name>
        <dbReference type="ChEBI" id="CHEBI:57540"/>
    </ligand>
</feature>
<keyword evidence="5 8" id="KW-0560">Oxidoreductase</keyword>
<dbReference type="NCBIfam" id="NF005717">
    <property type="entry name" value="PRK07533.1"/>
    <property type="match status" value="1"/>
</dbReference>
<dbReference type="PRINTS" id="PR00081">
    <property type="entry name" value="GDHRDH"/>
</dbReference>
<feature type="binding site" evidence="11">
    <location>
        <position position="13"/>
    </location>
    <ligand>
        <name>NAD(+)</name>
        <dbReference type="ChEBI" id="CHEBI:57540"/>
    </ligand>
</feature>
<feature type="active site" description="Proton acceptor" evidence="9">
    <location>
        <position position="158"/>
    </location>
</feature>
<evidence type="ECO:0000313" key="12">
    <source>
        <dbReference type="EMBL" id="RZO77824.1"/>
    </source>
</evidence>
<dbReference type="Gene3D" id="3.40.50.720">
    <property type="entry name" value="NAD(P)-binding Rossmann-like Domain"/>
    <property type="match status" value="1"/>
</dbReference>
<organism evidence="12 13">
    <name type="scientific">OM182 bacterium</name>
    <dbReference type="NCBI Taxonomy" id="2510334"/>
    <lineage>
        <taxon>Bacteria</taxon>
        <taxon>Pseudomonadati</taxon>
        <taxon>Pseudomonadota</taxon>
        <taxon>Gammaproteobacteria</taxon>
        <taxon>OMG group</taxon>
        <taxon>OM182 clade</taxon>
    </lineage>
</organism>
<evidence type="ECO:0000256" key="7">
    <source>
        <dbReference type="ARBA" id="ARBA00023160"/>
    </source>
</evidence>
<keyword evidence="4" id="KW-0276">Fatty acid metabolism</keyword>
<dbReference type="GO" id="GO:0006633">
    <property type="term" value="P:fatty acid biosynthetic process"/>
    <property type="evidence" value="ECO:0007669"/>
    <property type="project" value="UniProtKB-UniPathway"/>
</dbReference>
<feature type="binding site" evidence="11">
    <location>
        <begin position="66"/>
        <end position="67"/>
    </location>
    <ligand>
        <name>NAD(+)</name>
        <dbReference type="ChEBI" id="CHEBI:57540"/>
    </ligand>
</feature>
<comment type="caution">
    <text evidence="12">The sequence shown here is derived from an EMBL/GenBank/DDBJ whole genome shotgun (WGS) entry which is preliminary data.</text>
</comment>
<keyword evidence="3 8" id="KW-0444">Lipid biosynthesis</keyword>
<dbReference type="PROSITE" id="PS51257">
    <property type="entry name" value="PROKAR_LIPOPROTEIN"/>
    <property type="match status" value="1"/>
</dbReference>
<comment type="catalytic activity">
    <reaction evidence="8">
        <text>a 2,3-saturated acyl-[ACP] + NAD(+) = a (2E)-enoyl-[ACP] + NADH + H(+)</text>
        <dbReference type="Rhea" id="RHEA:10240"/>
        <dbReference type="Rhea" id="RHEA-COMP:9925"/>
        <dbReference type="Rhea" id="RHEA-COMP:9926"/>
        <dbReference type="ChEBI" id="CHEBI:15378"/>
        <dbReference type="ChEBI" id="CHEBI:57540"/>
        <dbReference type="ChEBI" id="CHEBI:57945"/>
        <dbReference type="ChEBI" id="CHEBI:78784"/>
        <dbReference type="ChEBI" id="CHEBI:78785"/>
        <dbReference type="EC" id="1.3.1.9"/>
    </reaction>
</comment>
<dbReference type="PANTHER" id="PTHR43159:SF2">
    <property type="entry name" value="ENOYL-[ACYL-CARRIER-PROTEIN] REDUCTASE [NADH], CHLOROPLASTIC"/>
    <property type="match status" value="1"/>
</dbReference>
<feature type="active site" description="Proton acceptor" evidence="9">
    <location>
        <position position="148"/>
    </location>
</feature>
<feature type="binding site" evidence="11">
    <location>
        <position position="165"/>
    </location>
    <ligand>
        <name>NAD(+)</name>
        <dbReference type="ChEBI" id="CHEBI:57540"/>
    </ligand>
</feature>
<evidence type="ECO:0000256" key="6">
    <source>
        <dbReference type="ARBA" id="ARBA00023098"/>
    </source>
</evidence>
<gene>
    <name evidence="12" type="primary">fabI</name>
    <name evidence="12" type="ORF">EVA68_00945</name>
</gene>
<comment type="pathway">
    <text evidence="1">Lipid metabolism; fatty acid biosynthesis.</text>
</comment>
<keyword evidence="7 8" id="KW-0275">Fatty acid biosynthesis</keyword>
<dbReference type="AlphaFoldDB" id="A0A520S5W8"/>
<dbReference type="EMBL" id="SHAG01000001">
    <property type="protein sequence ID" value="RZO77824.1"/>
    <property type="molecule type" value="Genomic_DNA"/>
</dbReference>
<reference evidence="12 13" key="1">
    <citation type="submission" date="2019-02" db="EMBL/GenBank/DDBJ databases">
        <title>Prokaryotic population dynamics and viral predation in marine succession experiment using metagenomics: the confinement effect.</title>
        <authorList>
            <person name="Haro-Moreno J.M."/>
            <person name="Rodriguez-Valera F."/>
            <person name="Lopez-Perez M."/>
        </authorList>
    </citation>
    <scope>NUCLEOTIDE SEQUENCE [LARGE SCALE GENOMIC DNA]</scope>
    <source>
        <strain evidence="12">MED-G157</strain>
    </source>
</reference>
<sequence length="257" mass="28017">MQPLKGKKGLITGIANNQSIAFGCAQVCREQGAELAVTYLNEKAKKHVKPLAQGLEINDSLLLPLDVTKEGELETVFEEISNQWGELDFVLHAMASATKEMTNSRLIEVKLDDFNFAMQVSCYSFLAMARLSEPLLKKTQGSLITMTYLGGQRVMENYHFMGPMKSALESCVQYLASELGKDNIRVHAISAGAMQTRAASGINDFAGLLTTTKARAPLQRLCEPKEVGELMAFLSGPNSRGMTGGIHYVDGGYNIMG</sequence>
<dbReference type="Pfam" id="PF13561">
    <property type="entry name" value="adh_short_C2"/>
    <property type="match status" value="1"/>
</dbReference>
<dbReference type="GO" id="GO:0004318">
    <property type="term" value="F:enoyl-[acyl-carrier-protein] reductase (NADH) activity"/>
    <property type="evidence" value="ECO:0007669"/>
    <property type="project" value="UniProtKB-EC"/>
</dbReference>
<dbReference type="EC" id="1.3.1.9" evidence="8"/>
<evidence type="ECO:0000256" key="10">
    <source>
        <dbReference type="PIRSR" id="PIRSR000094-2"/>
    </source>
</evidence>
<evidence type="ECO:0000256" key="9">
    <source>
        <dbReference type="PIRSR" id="PIRSR000094-1"/>
    </source>
</evidence>
<evidence type="ECO:0000256" key="11">
    <source>
        <dbReference type="PIRSR" id="PIRSR000094-3"/>
    </source>
</evidence>
<name>A0A520S5W8_9GAMM</name>
<protein>
    <recommendedName>
        <fullName evidence="8">Enoyl-[acyl-carrier-protein] reductase [NADH]</fullName>
        <ecNumber evidence="8">1.3.1.9</ecNumber>
    </recommendedName>
</protein>
<evidence type="ECO:0000256" key="5">
    <source>
        <dbReference type="ARBA" id="ARBA00023002"/>
    </source>
</evidence>
<dbReference type="UniPathway" id="UPA00094"/>
<evidence type="ECO:0000256" key="4">
    <source>
        <dbReference type="ARBA" id="ARBA00022832"/>
    </source>
</evidence>
<dbReference type="PANTHER" id="PTHR43159">
    <property type="entry name" value="ENOYL-[ACYL-CARRIER-PROTEIN] REDUCTASE"/>
    <property type="match status" value="1"/>
</dbReference>
<dbReference type="InterPro" id="IPR014358">
    <property type="entry name" value="Enoyl-ACP_Rdtase_NADH"/>
</dbReference>
<evidence type="ECO:0000256" key="8">
    <source>
        <dbReference type="PIRNR" id="PIRNR000094"/>
    </source>
</evidence>
<keyword evidence="8 11" id="KW-0520">NAD</keyword>